<organism evidence="7 8">
    <name type="scientific">Tilletiaria anomala (strain ATCC 24038 / CBS 436.72 / UBC 951)</name>
    <dbReference type="NCBI Taxonomy" id="1037660"/>
    <lineage>
        <taxon>Eukaryota</taxon>
        <taxon>Fungi</taxon>
        <taxon>Dikarya</taxon>
        <taxon>Basidiomycota</taxon>
        <taxon>Ustilaginomycotina</taxon>
        <taxon>Exobasidiomycetes</taxon>
        <taxon>Georgefischeriales</taxon>
        <taxon>Tilletiariaceae</taxon>
        <taxon>Tilletiaria</taxon>
    </lineage>
</organism>
<feature type="transmembrane region" description="Helical" evidence="5">
    <location>
        <begin position="199"/>
        <end position="219"/>
    </location>
</feature>
<reference evidence="7 8" key="1">
    <citation type="submission" date="2014-05" db="EMBL/GenBank/DDBJ databases">
        <title>Draft genome sequence of a rare smut relative, Tilletiaria anomala UBC 951.</title>
        <authorList>
            <consortium name="DOE Joint Genome Institute"/>
            <person name="Toome M."/>
            <person name="Kuo A."/>
            <person name="Henrissat B."/>
            <person name="Lipzen A."/>
            <person name="Tritt A."/>
            <person name="Yoshinaga Y."/>
            <person name="Zane M."/>
            <person name="Barry K."/>
            <person name="Grigoriev I.V."/>
            <person name="Spatafora J.W."/>
            <person name="Aimea M.C."/>
        </authorList>
    </citation>
    <scope>NUCLEOTIDE SEQUENCE [LARGE SCALE GENOMIC DNA]</scope>
    <source>
        <strain evidence="7 8">UBC 951</strain>
    </source>
</reference>
<feature type="region of interest" description="Disordered" evidence="6">
    <location>
        <begin position="1"/>
        <end position="39"/>
    </location>
</feature>
<feature type="transmembrane region" description="Helical" evidence="5">
    <location>
        <begin position="225"/>
        <end position="244"/>
    </location>
</feature>
<comment type="caution">
    <text evidence="7">The sequence shown here is derived from an EMBL/GenBank/DDBJ whole genome shotgun (WGS) entry which is preliminary data.</text>
</comment>
<comment type="subcellular location">
    <subcellularLocation>
        <location evidence="1">Membrane</location>
        <topology evidence="1">Multi-pass membrane protein</topology>
    </subcellularLocation>
</comment>
<feature type="transmembrane region" description="Helical" evidence="5">
    <location>
        <begin position="83"/>
        <end position="103"/>
    </location>
</feature>
<evidence type="ECO:0000313" key="8">
    <source>
        <dbReference type="Proteomes" id="UP000027361"/>
    </source>
</evidence>
<dbReference type="OMA" id="SIRMGKF"/>
<evidence type="ECO:0000256" key="5">
    <source>
        <dbReference type="RuleBase" id="RU004379"/>
    </source>
</evidence>
<dbReference type="GO" id="GO:0016020">
    <property type="term" value="C:membrane"/>
    <property type="evidence" value="ECO:0007669"/>
    <property type="project" value="UniProtKB-SubCell"/>
</dbReference>
<feature type="transmembrane region" description="Helical" evidence="5">
    <location>
        <begin position="256"/>
        <end position="277"/>
    </location>
</feature>
<proteinExistence type="inferred from homology"/>
<evidence type="ECO:0000313" key="7">
    <source>
        <dbReference type="EMBL" id="KDN48489.1"/>
    </source>
</evidence>
<dbReference type="Pfam" id="PF01027">
    <property type="entry name" value="Bax1-I"/>
    <property type="match status" value="1"/>
</dbReference>
<evidence type="ECO:0000256" key="4">
    <source>
        <dbReference type="ARBA" id="ARBA00023136"/>
    </source>
</evidence>
<dbReference type="InParanoid" id="A0A066WBM5"/>
<dbReference type="InterPro" id="IPR006214">
    <property type="entry name" value="Bax_inhibitor_1-related"/>
</dbReference>
<dbReference type="RefSeq" id="XP_013244145.1">
    <property type="nucleotide sequence ID" value="XM_013388691.1"/>
</dbReference>
<evidence type="ECO:0000256" key="6">
    <source>
        <dbReference type="SAM" id="MobiDB-lite"/>
    </source>
</evidence>
<dbReference type="PANTHER" id="PTHR23291">
    <property type="entry name" value="BAX INHIBITOR-RELATED"/>
    <property type="match status" value="1"/>
</dbReference>
<feature type="transmembrane region" description="Helical" evidence="5">
    <location>
        <begin position="169"/>
        <end position="187"/>
    </location>
</feature>
<dbReference type="OrthoDB" id="7933078at2759"/>
<comment type="similarity">
    <text evidence="5">Belongs to the BI1 family.</text>
</comment>
<dbReference type="PANTHER" id="PTHR23291:SF50">
    <property type="entry name" value="PROTEIN LIFEGUARD 4"/>
    <property type="match status" value="1"/>
</dbReference>
<dbReference type="HOGENOM" id="CLU_058671_0_0_1"/>
<evidence type="ECO:0000256" key="2">
    <source>
        <dbReference type="ARBA" id="ARBA00022692"/>
    </source>
</evidence>
<dbReference type="Proteomes" id="UP000027361">
    <property type="component" value="Unassembled WGS sequence"/>
</dbReference>
<dbReference type="GeneID" id="25264155"/>
<dbReference type="FunCoup" id="A0A066WBM5">
    <property type="interactions" value="103"/>
</dbReference>
<evidence type="ECO:0000256" key="3">
    <source>
        <dbReference type="ARBA" id="ARBA00022989"/>
    </source>
</evidence>
<protein>
    <submittedName>
        <fullName evidence="7">UPF0005-domain-containing protein</fullName>
    </submittedName>
</protein>
<dbReference type="AlphaFoldDB" id="A0A066WBM5"/>
<evidence type="ECO:0000256" key="1">
    <source>
        <dbReference type="ARBA" id="ARBA00004141"/>
    </source>
</evidence>
<keyword evidence="4 5" id="KW-0472">Membrane</keyword>
<sequence length="283" mass="31139">MSTSASAPGYVQEPPAYGAAPSPPAHKTTHAGRYQSVPQDDEEAAAARAFVGSDEEDVGRPFGVGLPVAEQDATIRSAFIKKVYSILFLQLLLTTVVSAVLSTQNISAWVHTHQWAFIIPLIGSFVSMFVLFWKRHSHPLNLILLALFTTLEGLSIGVIVSYIDQTVVLQALIITLFTFAGLTFFTLYTDWDFGKLAPYLFGGLLLLVGVGFVQMLIPFSRSTDLVFAAGGCLIFSGYIVYDTWLITKRLSPDEWVLANISLYLDIINLFINILRILNGNRDD</sequence>
<keyword evidence="2 5" id="KW-0812">Transmembrane</keyword>
<feature type="transmembrane region" description="Helical" evidence="5">
    <location>
        <begin position="115"/>
        <end position="133"/>
    </location>
</feature>
<gene>
    <name evidence="7" type="ORF">K437DRAFT_255459</name>
</gene>
<feature type="transmembrane region" description="Helical" evidence="5">
    <location>
        <begin position="140"/>
        <end position="163"/>
    </location>
</feature>
<keyword evidence="8" id="KW-1185">Reference proteome</keyword>
<keyword evidence="3 5" id="KW-1133">Transmembrane helix</keyword>
<name>A0A066WBM5_TILAU</name>
<accession>A0A066WBM5</accession>
<dbReference type="STRING" id="1037660.A0A066WBM5"/>
<dbReference type="EMBL" id="JMSN01000024">
    <property type="protein sequence ID" value="KDN48489.1"/>
    <property type="molecule type" value="Genomic_DNA"/>
</dbReference>